<evidence type="ECO:0000256" key="1">
    <source>
        <dbReference type="ARBA" id="ARBA00001973"/>
    </source>
</evidence>
<keyword evidence="5" id="KW-0136">Cellulose degradation</keyword>
<dbReference type="InterPro" id="IPR049892">
    <property type="entry name" value="AA9"/>
</dbReference>
<keyword evidence="4 5" id="KW-1015">Disulfide bond</keyword>
<dbReference type="Gene3D" id="2.70.50.70">
    <property type="match status" value="1"/>
</dbReference>
<comment type="catalytic activity">
    <reaction evidence="5">
        <text>[(1-&gt;4)-beta-D-glucosyl]n+m + reduced acceptor + O2 = 4-dehydro-beta-D-glucosyl-[(1-&gt;4)-beta-D-glucosyl]n-1 + [(1-&gt;4)-beta-D-glucosyl]m + acceptor + H2O.</text>
        <dbReference type="EC" id="1.14.99.56"/>
    </reaction>
</comment>
<proteinExistence type="predicted"/>
<dbReference type="STRING" id="1336337.A0A3N4JEZ5"/>
<comment type="function">
    <text evidence="5">Lytic polysaccharide monooxygenase (LMPO) that depolymerizes crystalline and amorphous polysaccharides via the oxidation of scissile alpha- or beta-(1-4)-glycosidic bonds, yielding C1 and/or C4 oxidation products. Catalysis by LPMOs requires the reduction of the active-site copper from Cu(II) to Cu(I) by a reducing agent and H(2)O(2) or O(2) as a cosubstrate.</text>
</comment>
<dbReference type="GO" id="GO:0030248">
    <property type="term" value="F:cellulose binding"/>
    <property type="evidence" value="ECO:0007669"/>
    <property type="project" value="UniProtKB-UniRule"/>
</dbReference>
<evidence type="ECO:0000256" key="4">
    <source>
        <dbReference type="ARBA" id="ARBA00023157"/>
    </source>
</evidence>
<evidence type="ECO:0000256" key="5">
    <source>
        <dbReference type="RuleBase" id="RU368122"/>
    </source>
</evidence>
<keyword evidence="8" id="KW-1185">Reference proteome</keyword>
<dbReference type="EC" id="1.14.99.56" evidence="5"/>
<sequence>MEFSLASLTLAVGITGSADAHYRFSSLIAGGQTTTAYQYVRQNSNYNSPASVGSNDLRCNTGANTGGSTQTYPVTASTQVRFKMDQAIYHVGPSPVHISKAPSTAPNYDGSGGWAKIYQIAPTTTSSEITWNTENKDTFAFTLPSSLAAGEHLLGIEHIALHSMPAQFYSSYAQFEVPGKISFPSGININICYPVLTSYSMPGPAVWSG</sequence>
<dbReference type="GO" id="GO:0030245">
    <property type="term" value="P:cellulose catabolic process"/>
    <property type="evidence" value="ECO:0007669"/>
    <property type="project" value="UniProtKB-UniRule"/>
</dbReference>
<dbReference type="InterPro" id="IPR005103">
    <property type="entry name" value="AA9_LPMO"/>
</dbReference>
<dbReference type="AlphaFoldDB" id="A0A3N4JEZ5"/>
<dbReference type="CDD" id="cd21175">
    <property type="entry name" value="LPMO_AA9"/>
    <property type="match status" value="1"/>
</dbReference>
<dbReference type="PANTHER" id="PTHR33353:SF11">
    <property type="entry name" value="GLYCOSYLHYDROLASE FAMILY 61-7 PROTEIN"/>
    <property type="match status" value="1"/>
</dbReference>
<dbReference type="EMBL" id="ML120425">
    <property type="protein sequence ID" value="RPA95538.1"/>
    <property type="molecule type" value="Genomic_DNA"/>
</dbReference>
<evidence type="ECO:0000256" key="3">
    <source>
        <dbReference type="ARBA" id="ARBA00022525"/>
    </source>
</evidence>
<accession>A0A3N4JEZ5</accession>
<evidence type="ECO:0000313" key="8">
    <source>
        <dbReference type="Proteomes" id="UP000276215"/>
    </source>
</evidence>
<protein>
    <recommendedName>
        <fullName evidence="5">AA9 family lytic polysaccharide monooxygenase</fullName>
        <ecNumber evidence="5">1.14.99.56</ecNumber>
    </recommendedName>
    <alternativeName>
        <fullName evidence="5">Endo-beta-1,4-glucanase</fullName>
    </alternativeName>
    <alternativeName>
        <fullName evidence="5">Glycosyl hydrolase 61 family protein</fullName>
    </alternativeName>
</protein>
<keyword evidence="3 5" id="KW-0964">Secreted</keyword>
<dbReference type="Pfam" id="PF03443">
    <property type="entry name" value="AA9"/>
    <property type="match status" value="1"/>
</dbReference>
<dbReference type="OrthoDB" id="6038816at2759"/>
<dbReference type="PANTHER" id="PTHR33353">
    <property type="entry name" value="PUTATIVE (AFU_ORTHOLOGUE AFUA_1G12560)-RELATED"/>
    <property type="match status" value="1"/>
</dbReference>
<comment type="domain">
    <text evidence="5">Has a modular structure: an endo-beta-1,4-glucanase catalytic module at the N-terminus, a linker rich in serines and threonines, and a C-terminal carbohydrate-binding module (CBM).</text>
</comment>
<comment type="subcellular location">
    <subcellularLocation>
        <location evidence="2 5">Secreted</location>
    </subcellularLocation>
</comment>
<keyword evidence="5" id="KW-0624">Polysaccharide degradation</keyword>
<evidence type="ECO:0000259" key="6">
    <source>
        <dbReference type="Pfam" id="PF03443"/>
    </source>
</evidence>
<feature type="domain" description="Auxiliary Activity family 9 catalytic" evidence="6">
    <location>
        <begin position="21"/>
        <end position="189"/>
    </location>
</feature>
<dbReference type="GO" id="GO:0005576">
    <property type="term" value="C:extracellular region"/>
    <property type="evidence" value="ECO:0007669"/>
    <property type="project" value="UniProtKB-SubCell"/>
</dbReference>
<reference evidence="7 8" key="1">
    <citation type="journal article" date="2018" name="Nat. Ecol. Evol.">
        <title>Pezizomycetes genomes reveal the molecular basis of ectomycorrhizal truffle lifestyle.</title>
        <authorList>
            <person name="Murat C."/>
            <person name="Payen T."/>
            <person name="Noel B."/>
            <person name="Kuo A."/>
            <person name="Morin E."/>
            <person name="Chen J."/>
            <person name="Kohler A."/>
            <person name="Krizsan K."/>
            <person name="Balestrini R."/>
            <person name="Da Silva C."/>
            <person name="Montanini B."/>
            <person name="Hainaut M."/>
            <person name="Levati E."/>
            <person name="Barry K.W."/>
            <person name="Belfiori B."/>
            <person name="Cichocki N."/>
            <person name="Clum A."/>
            <person name="Dockter R.B."/>
            <person name="Fauchery L."/>
            <person name="Guy J."/>
            <person name="Iotti M."/>
            <person name="Le Tacon F."/>
            <person name="Lindquist E.A."/>
            <person name="Lipzen A."/>
            <person name="Malagnac F."/>
            <person name="Mello A."/>
            <person name="Molinier V."/>
            <person name="Miyauchi S."/>
            <person name="Poulain J."/>
            <person name="Riccioni C."/>
            <person name="Rubini A."/>
            <person name="Sitrit Y."/>
            <person name="Splivallo R."/>
            <person name="Traeger S."/>
            <person name="Wang M."/>
            <person name="Zifcakova L."/>
            <person name="Wipf D."/>
            <person name="Zambonelli A."/>
            <person name="Paolocci F."/>
            <person name="Nowrousian M."/>
            <person name="Ottonello S."/>
            <person name="Baldrian P."/>
            <person name="Spatafora J.W."/>
            <person name="Henrissat B."/>
            <person name="Nagy L.G."/>
            <person name="Aury J.M."/>
            <person name="Wincker P."/>
            <person name="Grigoriev I.V."/>
            <person name="Bonfante P."/>
            <person name="Martin F.M."/>
        </authorList>
    </citation>
    <scope>NUCLEOTIDE SEQUENCE [LARGE SCALE GENOMIC DNA]</scope>
    <source>
        <strain evidence="7 8">120613-1</strain>
    </source>
</reference>
<gene>
    <name evidence="7" type="ORF">L873DRAFT_1837172</name>
</gene>
<evidence type="ECO:0000313" key="7">
    <source>
        <dbReference type="EMBL" id="RPA95538.1"/>
    </source>
</evidence>
<evidence type="ECO:0000256" key="2">
    <source>
        <dbReference type="ARBA" id="ARBA00004613"/>
    </source>
</evidence>
<organism evidence="7 8">
    <name type="scientific">Choiromyces venosus 120613-1</name>
    <dbReference type="NCBI Taxonomy" id="1336337"/>
    <lineage>
        <taxon>Eukaryota</taxon>
        <taxon>Fungi</taxon>
        <taxon>Dikarya</taxon>
        <taxon>Ascomycota</taxon>
        <taxon>Pezizomycotina</taxon>
        <taxon>Pezizomycetes</taxon>
        <taxon>Pezizales</taxon>
        <taxon>Tuberaceae</taxon>
        <taxon>Choiromyces</taxon>
    </lineage>
</organism>
<dbReference type="GO" id="GO:0008810">
    <property type="term" value="F:cellulase activity"/>
    <property type="evidence" value="ECO:0007669"/>
    <property type="project" value="UniProtKB-UniRule"/>
</dbReference>
<name>A0A3N4JEZ5_9PEZI</name>
<dbReference type="Proteomes" id="UP000276215">
    <property type="component" value="Unassembled WGS sequence"/>
</dbReference>
<comment type="cofactor">
    <cofactor evidence="1">
        <name>Cu(2+)</name>
        <dbReference type="ChEBI" id="CHEBI:29036"/>
    </cofactor>
</comment>
<keyword evidence="5" id="KW-0119">Carbohydrate metabolism</keyword>